<dbReference type="InterPro" id="IPR012337">
    <property type="entry name" value="RNaseH-like_sf"/>
</dbReference>
<dbReference type="Gene3D" id="3.30.420.10">
    <property type="entry name" value="Ribonuclease H-like superfamily/Ribonuclease H"/>
    <property type="match status" value="1"/>
</dbReference>
<dbReference type="InterPro" id="IPR056924">
    <property type="entry name" value="SH3_Tf2-1"/>
</dbReference>
<dbReference type="OMA" id="SKCAGEN"/>
<sequence>MGKICIPKGSIRKLLVKESHEGGLMGHFGVDKTLSFVKEKFYWPHMRIDVQRHCSKCIACLQAKSRVMPHGLYTPLPIASTPWEDISMDFVLGLPRTQRGHDSIFVVVDRFSKMAHFIPCHKVDDASHISRLFFKEVVRLHGIPKTIVSDRDVKFLSHFWKTLWEKLGTQLLFSTTCHPQTDGQTEVVNRSLSTLLRVILKNNKKSWDEHLPHIEFAYNRVVHKTTNLSPFEVVYGFNPLTPLDILPLPSTSSYVHKEGVSKADFIRKLHEKVKDHIEKQTQKYMEYNNKGRKQIIFEEGDLVWLHLRKERFPTQRKSKLSPRGDGPFKVLQRINENAYKIDLPSDYGVSSTFNVCDLMPFSGNANMDDEEVDLRTDPSQEGGYDGGPSKEEEYMKAIGPLTRSMVRKLEETSKEEVLLRPLLTMSIVYFSP</sequence>
<dbReference type="InterPro" id="IPR036397">
    <property type="entry name" value="RNaseH_sf"/>
</dbReference>
<keyword evidence="4" id="KW-1185">Reference proteome</keyword>
<dbReference type="Gramene" id="C.cajan_26720.t">
    <property type="protein sequence ID" value="C.cajan_26720.t.cds1"/>
    <property type="gene ID" value="C.cajan_26720"/>
</dbReference>
<dbReference type="PANTHER" id="PTHR35046:SF9">
    <property type="entry name" value="RNA-DIRECTED DNA POLYMERASE"/>
    <property type="match status" value="1"/>
</dbReference>
<feature type="domain" description="Integrase catalytic" evidence="2">
    <location>
        <begin position="78"/>
        <end position="238"/>
    </location>
</feature>
<gene>
    <name evidence="3" type="ORF">KK1_030261</name>
</gene>
<accession>A0A151RZU5</accession>
<dbReference type="InterPro" id="IPR041588">
    <property type="entry name" value="Integrase_H2C2"/>
</dbReference>
<dbReference type="FunFam" id="1.10.340.70:FF:000001">
    <property type="entry name" value="Retrovirus-related Pol polyprotein from transposon gypsy-like Protein"/>
    <property type="match status" value="1"/>
</dbReference>
<evidence type="ECO:0000313" key="4">
    <source>
        <dbReference type="Proteomes" id="UP000075243"/>
    </source>
</evidence>
<name>A0A151RZU5_CAJCA</name>
<dbReference type="Pfam" id="PF24626">
    <property type="entry name" value="SH3_Tf2-1"/>
    <property type="match status" value="1"/>
</dbReference>
<dbReference type="Gene3D" id="1.10.340.70">
    <property type="match status" value="1"/>
</dbReference>
<dbReference type="InterPro" id="IPR001584">
    <property type="entry name" value="Integrase_cat-core"/>
</dbReference>
<protein>
    <submittedName>
        <fullName evidence="3">Transposon Ty3-I Gag-Pol polyprotein</fullName>
    </submittedName>
</protein>
<dbReference type="EMBL" id="KQ483509">
    <property type="protein sequence ID" value="KYP48066.1"/>
    <property type="molecule type" value="Genomic_DNA"/>
</dbReference>
<dbReference type="PROSITE" id="PS50994">
    <property type="entry name" value="INTEGRASE"/>
    <property type="match status" value="1"/>
</dbReference>
<evidence type="ECO:0000313" key="3">
    <source>
        <dbReference type="EMBL" id="KYP48066.1"/>
    </source>
</evidence>
<evidence type="ECO:0000256" key="1">
    <source>
        <dbReference type="SAM" id="MobiDB-lite"/>
    </source>
</evidence>
<dbReference type="PANTHER" id="PTHR35046">
    <property type="entry name" value="ZINC KNUCKLE (CCHC-TYPE) FAMILY PROTEIN"/>
    <property type="match status" value="1"/>
</dbReference>
<dbReference type="Proteomes" id="UP000075243">
    <property type="component" value="Unassembled WGS sequence"/>
</dbReference>
<dbReference type="FunFam" id="3.30.420.10:FF:000032">
    <property type="entry name" value="Retrovirus-related Pol polyprotein from transposon 297-like Protein"/>
    <property type="match status" value="1"/>
</dbReference>
<dbReference type="AlphaFoldDB" id="A0A151RZU5"/>
<reference evidence="3" key="1">
    <citation type="journal article" date="2012" name="Nat. Biotechnol.">
        <title>Draft genome sequence of pigeonpea (Cajanus cajan), an orphan legume crop of resource-poor farmers.</title>
        <authorList>
            <person name="Varshney R.K."/>
            <person name="Chen W."/>
            <person name="Li Y."/>
            <person name="Bharti A.K."/>
            <person name="Saxena R.K."/>
            <person name="Schlueter J.A."/>
            <person name="Donoghue M.T."/>
            <person name="Azam S."/>
            <person name="Fan G."/>
            <person name="Whaley A.M."/>
            <person name="Farmer A.D."/>
            <person name="Sheridan J."/>
            <person name="Iwata A."/>
            <person name="Tuteja R."/>
            <person name="Penmetsa R.V."/>
            <person name="Wu W."/>
            <person name="Upadhyaya H.D."/>
            <person name="Yang S.P."/>
            <person name="Shah T."/>
            <person name="Saxena K.B."/>
            <person name="Michael T."/>
            <person name="McCombie W.R."/>
            <person name="Yang B."/>
            <person name="Zhang G."/>
            <person name="Yang H."/>
            <person name="Wang J."/>
            <person name="Spillane C."/>
            <person name="Cook D.R."/>
            <person name="May G.D."/>
            <person name="Xu X."/>
            <person name="Jackson S.A."/>
        </authorList>
    </citation>
    <scope>NUCLEOTIDE SEQUENCE [LARGE SCALE GENOMIC DNA]</scope>
</reference>
<evidence type="ECO:0000259" key="2">
    <source>
        <dbReference type="PROSITE" id="PS50994"/>
    </source>
</evidence>
<organism evidence="3 4">
    <name type="scientific">Cajanus cajan</name>
    <name type="common">Pigeon pea</name>
    <name type="synonym">Cajanus indicus</name>
    <dbReference type="NCBI Taxonomy" id="3821"/>
    <lineage>
        <taxon>Eukaryota</taxon>
        <taxon>Viridiplantae</taxon>
        <taxon>Streptophyta</taxon>
        <taxon>Embryophyta</taxon>
        <taxon>Tracheophyta</taxon>
        <taxon>Spermatophyta</taxon>
        <taxon>Magnoliopsida</taxon>
        <taxon>eudicotyledons</taxon>
        <taxon>Gunneridae</taxon>
        <taxon>Pentapetalae</taxon>
        <taxon>rosids</taxon>
        <taxon>fabids</taxon>
        <taxon>Fabales</taxon>
        <taxon>Fabaceae</taxon>
        <taxon>Papilionoideae</taxon>
        <taxon>50 kb inversion clade</taxon>
        <taxon>NPAAA clade</taxon>
        <taxon>indigoferoid/millettioid clade</taxon>
        <taxon>Phaseoleae</taxon>
        <taxon>Cajanus</taxon>
    </lineage>
</organism>
<feature type="region of interest" description="Disordered" evidence="1">
    <location>
        <begin position="367"/>
        <end position="391"/>
    </location>
</feature>
<proteinExistence type="predicted"/>
<dbReference type="GO" id="GO:0015074">
    <property type="term" value="P:DNA integration"/>
    <property type="evidence" value="ECO:0007669"/>
    <property type="project" value="InterPro"/>
</dbReference>
<dbReference type="GO" id="GO:0003676">
    <property type="term" value="F:nucleic acid binding"/>
    <property type="evidence" value="ECO:0007669"/>
    <property type="project" value="InterPro"/>
</dbReference>
<dbReference type="Pfam" id="PF17921">
    <property type="entry name" value="Integrase_H2C2"/>
    <property type="match status" value="1"/>
</dbReference>
<dbReference type="SUPFAM" id="SSF53098">
    <property type="entry name" value="Ribonuclease H-like"/>
    <property type="match status" value="1"/>
</dbReference>